<dbReference type="EMBL" id="JAASRM010000001">
    <property type="protein sequence ID" value="NIK86709.1"/>
    <property type="molecule type" value="Genomic_DNA"/>
</dbReference>
<evidence type="ECO:0000313" key="1">
    <source>
        <dbReference type="EMBL" id="NIK86709.1"/>
    </source>
</evidence>
<comment type="caution">
    <text evidence="1">The sequence shown here is derived from an EMBL/GenBank/DDBJ whole genome shotgun (WGS) entry which is preliminary data.</text>
</comment>
<protein>
    <recommendedName>
        <fullName evidence="3">Porin</fullName>
    </recommendedName>
</protein>
<reference evidence="1 2" key="1">
    <citation type="submission" date="2020-03" db="EMBL/GenBank/DDBJ databases">
        <title>Genomic Encyclopedia of Type Strains, Phase IV (KMG-IV): sequencing the most valuable type-strain genomes for metagenomic binning, comparative biology and taxonomic classification.</title>
        <authorList>
            <person name="Goeker M."/>
        </authorList>
    </citation>
    <scope>NUCLEOTIDE SEQUENCE [LARGE SCALE GENOMIC DNA]</scope>
    <source>
        <strain evidence="1 2">DSM 19867</strain>
    </source>
</reference>
<evidence type="ECO:0000313" key="2">
    <source>
        <dbReference type="Proteomes" id="UP000570514"/>
    </source>
</evidence>
<sequence length="494" mass="53058">MSSGGALGDAVAAALPPVEFNAFADLAEGYSTNAGGFSGGGQGDDTFTRGRIGLDLNYLKPRLQANASYLLTGQYWSTYHRLNHLSHRLNLTSRTVLVPEMLFLNANAFAAPADLTRVGDLSAGGEPISRYNTRDTYGYSVSPQFMLRFKDYLTSNLSASQGGVFFVEPSAGNTGTPVPIDPARNSYSTTISEQIASGSWFQQLSWSALGSYGQYSQTTRTQRQIEGIGNVTYAATRYLKLFVVGGYSDFHSTASLNEDLSGPTAMGGFTFSQGPALSFTFQAGTQHNFATYTGSAQWEISPLTRFIAQATDGISTPQGDILSRLGSTSWNNGSFNNGGFGAGSGTGYSPLNPGGLALDNSIYRMRSIEASLIHSEGQMNYSLTAFGNERDRLDASPITGLKLRSSVYGLRGTVTRHLNPKTTATLSAAWSRGNEFGGHDNIVSADAAVNYQLSRHLELYLTNHLVHRSSQALISVPNRPLTEDQVLIGIRARL</sequence>
<gene>
    <name evidence="1" type="ORF">FHS83_000027</name>
</gene>
<organism evidence="1 2">
    <name type="scientific">Rhizomicrobium palustre</name>
    <dbReference type="NCBI Taxonomy" id="189966"/>
    <lineage>
        <taxon>Bacteria</taxon>
        <taxon>Pseudomonadati</taxon>
        <taxon>Pseudomonadota</taxon>
        <taxon>Alphaproteobacteria</taxon>
        <taxon>Micropepsales</taxon>
        <taxon>Micropepsaceae</taxon>
        <taxon>Rhizomicrobium</taxon>
    </lineage>
</organism>
<accession>A0A846MTZ9</accession>
<dbReference type="AlphaFoldDB" id="A0A846MTZ9"/>
<dbReference type="RefSeq" id="WP_167079675.1">
    <property type="nucleotide sequence ID" value="NZ_BAAADC010000001.1"/>
</dbReference>
<proteinExistence type="predicted"/>
<evidence type="ECO:0008006" key="3">
    <source>
        <dbReference type="Google" id="ProtNLM"/>
    </source>
</evidence>
<dbReference type="SUPFAM" id="SSF56935">
    <property type="entry name" value="Porins"/>
    <property type="match status" value="1"/>
</dbReference>
<name>A0A846MTZ9_9PROT</name>
<keyword evidence="2" id="KW-1185">Reference proteome</keyword>
<dbReference type="Proteomes" id="UP000570514">
    <property type="component" value="Unassembled WGS sequence"/>
</dbReference>